<reference evidence="3" key="1">
    <citation type="journal article" date="2019" name="Int. J. Syst. Evol. Microbiol.">
        <title>The Global Catalogue of Microorganisms (GCM) 10K type strain sequencing project: providing services to taxonomists for standard genome sequencing and annotation.</title>
        <authorList>
            <consortium name="The Broad Institute Genomics Platform"/>
            <consortium name="The Broad Institute Genome Sequencing Center for Infectious Disease"/>
            <person name="Wu L."/>
            <person name="Ma J."/>
        </authorList>
    </citation>
    <scope>NUCLEOTIDE SEQUENCE [LARGE SCALE GENOMIC DNA]</scope>
    <source>
        <strain evidence="3">KCTC 12848</strain>
    </source>
</reference>
<proteinExistence type="predicted"/>
<accession>A0ABV9Y1D5</accession>
<feature type="region of interest" description="Disordered" evidence="1">
    <location>
        <begin position="16"/>
        <end position="46"/>
    </location>
</feature>
<evidence type="ECO:0000256" key="1">
    <source>
        <dbReference type="SAM" id="MobiDB-lite"/>
    </source>
</evidence>
<evidence type="ECO:0000313" key="2">
    <source>
        <dbReference type="EMBL" id="MFC5056510.1"/>
    </source>
</evidence>
<protein>
    <submittedName>
        <fullName evidence="2">Uncharacterized protein</fullName>
    </submittedName>
</protein>
<sequence length="46" mass="5233">MVFEVLESVFNALTKWSEAPNPPAPEGPFASVDERKNREEEPEDQD</sequence>
<gene>
    <name evidence="2" type="ORF">ACFPFM_22505</name>
</gene>
<keyword evidence="3" id="KW-1185">Reference proteome</keyword>
<organism evidence="2 3">
    <name type="scientific">Saccharothrix xinjiangensis</name>
    <dbReference type="NCBI Taxonomy" id="204798"/>
    <lineage>
        <taxon>Bacteria</taxon>
        <taxon>Bacillati</taxon>
        <taxon>Actinomycetota</taxon>
        <taxon>Actinomycetes</taxon>
        <taxon>Pseudonocardiales</taxon>
        <taxon>Pseudonocardiaceae</taxon>
        <taxon>Saccharothrix</taxon>
    </lineage>
</organism>
<dbReference type="RefSeq" id="WP_344043752.1">
    <property type="nucleotide sequence ID" value="NZ_BAAAKE010000051.1"/>
</dbReference>
<comment type="caution">
    <text evidence="2">The sequence shown here is derived from an EMBL/GenBank/DDBJ whole genome shotgun (WGS) entry which is preliminary data.</text>
</comment>
<name>A0ABV9Y1D5_9PSEU</name>
<dbReference type="Proteomes" id="UP001595833">
    <property type="component" value="Unassembled WGS sequence"/>
</dbReference>
<dbReference type="EMBL" id="JBHSJB010000022">
    <property type="protein sequence ID" value="MFC5056510.1"/>
    <property type="molecule type" value="Genomic_DNA"/>
</dbReference>
<evidence type="ECO:0000313" key="3">
    <source>
        <dbReference type="Proteomes" id="UP001595833"/>
    </source>
</evidence>